<accession>A0A9D4MZS2</accession>
<dbReference type="GO" id="GO:0005634">
    <property type="term" value="C:nucleus"/>
    <property type="evidence" value="ECO:0007669"/>
    <property type="project" value="TreeGrafter"/>
</dbReference>
<sequence>MVEVTASNFSEYFSEIEEAIRQCDFIALDTEFTGLKIDDDANKPSLFDGGAERYAKLRETISKITICQLGISVFRRDQKQTSVYVAKTYNIPLFPRSFGPVDERFVCQASSLQFLCRYKFDFNKFIYEGLSFLNEDQERQVREHIASKAMFTGLERDLDEEALQRICSRVAEWLVSKDNVPVFTLQKSDMESFPLYVLSTELRGRFPTIWTTVDSNLKTIEVQRIDQGEREKRESEELTNQKQQEEQLVQRMLGFTRVFRVMKQCKKPLIGHNNLMDLMLVYDKFHLPLPASYTEFKSQLHAIFPWIYDTKHVIFRMRGAITEDTGLLQKTSLSEIYKELDSDKGRDLVIFPPAVMHAEGHTKYNGDSLPHEAGFDAFMCGFVFLRLAHIKTFKDVKSSEVIPCLFRRYLQSMEEYCNKVNIIRARINNISLDSVDYQSEKPELLFVRSRLMKKRLNIDQLAKWFSPYGNVDIRVFGKNRALAATNNFKCSRDILKAFRGHPTIYVAEYSIWRHSPLVRGILWSGAIVSGGLCILALVGSVKERKP</sequence>
<dbReference type="Pfam" id="PF04857">
    <property type="entry name" value="CAF1"/>
    <property type="match status" value="1"/>
</dbReference>
<comment type="caution">
    <text evidence="3">The sequence shown here is derived from an EMBL/GenBank/DDBJ whole genome shotgun (WGS) entry which is preliminary data.</text>
</comment>
<keyword evidence="2" id="KW-0812">Transmembrane</keyword>
<dbReference type="GO" id="GO:1990432">
    <property type="term" value="P:siRNA 3'-end processing"/>
    <property type="evidence" value="ECO:0007669"/>
    <property type="project" value="TreeGrafter"/>
</dbReference>
<proteinExistence type="inferred from homology"/>
<evidence type="ECO:0000313" key="4">
    <source>
        <dbReference type="Proteomes" id="UP000828390"/>
    </source>
</evidence>
<dbReference type="GO" id="GO:1990431">
    <property type="term" value="P:priRNA 3'-end processing"/>
    <property type="evidence" value="ECO:0007669"/>
    <property type="project" value="TreeGrafter"/>
</dbReference>
<evidence type="ECO:0000256" key="2">
    <source>
        <dbReference type="SAM" id="Phobius"/>
    </source>
</evidence>
<organism evidence="3 4">
    <name type="scientific">Dreissena polymorpha</name>
    <name type="common">Zebra mussel</name>
    <name type="synonym">Mytilus polymorpha</name>
    <dbReference type="NCBI Taxonomy" id="45954"/>
    <lineage>
        <taxon>Eukaryota</taxon>
        <taxon>Metazoa</taxon>
        <taxon>Spiralia</taxon>
        <taxon>Lophotrochozoa</taxon>
        <taxon>Mollusca</taxon>
        <taxon>Bivalvia</taxon>
        <taxon>Autobranchia</taxon>
        <taxon>Heteroconchia</taxon>
        <taxon>Euheterodonta</taxon>
        <taxon>Imparidentia</taxon>
        <taxon>Neoheterodontei</taxon>
        <taxon>Myida</taxon>
        <taxon>Dreissenoidea</taxon>
        <taxon>Dreissenidae</taxon>
        <taxon>Dreissena</taxon>
    </lineage>
</organism>
<keyword evidence="4" id="KW-1185">Reference proteome</keyword>
<dbReference type="PANTHER" id="PTHR15092">
    <property type="entry name" value="POLY A -SPECIFIC RIBONUCLEASE/TARGET OF EGR1, MEMBER 1"/>
    <property type="match status" value="1"/>
</dbReference>
<feature type="transmembrane region" description="Helical" evidence="2">
    <location>
        <begin position="521"/>
        <end position="541"/>
    </location>
</feature>
<dbReference type="EMBL" id="JAIWYP010000001">
    <property type="protein sequence ID" value="KAH3884679.1"/>
    <property type="molecule type" value="Genomic_DNA"/>
</dbReference>
<dbReference type="InterPro" id="IPR012337">
    <property type="entry name" value="RNaseH-like_sf"/>
</dbReference>
<dbReference type="InterPro" id="IPR036397">
    <property type="entry name" value="RNaseH_sf"/>
</dbReference>
<dbReference type="GO" id="GO:0000175">
    <property type="term" value="F:3'-5'-RNA exonuclease activity"/>
    <property type="evidence" value="ECO:0007669"/>
    <property type="project" value="TreeGrafter"/>
</dbReference>
<evidence type="ECO:0000256" key="1">
    <source>
        <dbReference type="ARBA" id="ARBA00008372"/>
    </source>
</evidence>
<dbReference type="InterPro" id="IPR006941">
    <property type="entry name" value="RNase_CAF1"/>
</dbReference>
<dbReference type="InterPro" id="IPR051181">
    <property type="entry name" value="CAF1_poly(A)_ribonucleases"/>
</dbReference>
<keyword evidence="2" id="KW-1133">Transmembrane helix</keyword>
<gene>
    <name evidence="3" type="ORF">DPMN_008665</name>
</gene>
<dbReference type="PANTHER" id="PTHR15092:SF22">
    <property type="entry name" value="POLY(A)-SPECIFIC RIBONUCLEASE PNLDC1"/>
    <property type="match status" value="1"/>
</dbReference>
<dbReference type="Gene3D" id="3.30.420.10">
    <property type="entry name" value="Ribonuclease H-like superfamily/Ribonuclease H"/>
    <property type="match status" value="2"/>
</dbReference>
<dbReference type="GO" id="GO:0003723">
    <property type="term" value="F:RNA binding"/>
    <property type="evidence" value="ECO:0007669"/>
    <property type="project" value="TreeGrafter"/>
</dbReference>
<protein>
    <submittedName>
        <fullName evidence="3">Uncharacterized protein</fullName>
    </submittedName>
</protein>
<keyword evidence="2" id="KW-0472">Membrane</keyword>
<dbReference type="Proteomes" id="UP000828390">
    <property type="component" value="Unassembled WGS sequence"/>
</dbReference>
<name>A0A9D4MZS2_DREPO</name>
<comment type="similarity">
    <text evidence="1">Belongs to the CAF1 family.</text>
</comment>
<dbReference type="AlphaFoldDB" id="A0A9D4MZS2"/>
<reference evidence="3" key="2">
    <citation type="submission" date="2020-11" db="EMBL/GenBank/DDBJ databases">
        <authorList>
            <person name="McCartney M.A."/>
            <person name="Auch B."/>
            <person name="Kono T."/>
            <person name="Mallez S."/>
            <person name="Becker A."/>
            <person name="Gohl D.M."/>
            <person name="Silverstein K.A.T."/>
            <person name="Koren S."/>
            <person name="Bechman K.B."/>
            <person name="Herman A."/>
            <person name="Abrahante J.E."/>
            <person name="Garbe J."/>
        </authorList>
    </citation>
    <scope>NUCLEOTIDE SEQUENCE</scope>
    <source>
        <strain evidence="3">Duluth1</strain>
        <tissue evidence="3">Whole animal</tissue>
    </source>
</reference>
<reference evidence="3" key="1">
    <citation type="journal article" date="2019" name="bioRxiv">
        <title>The Genome of the Zebra Mussel, Dreissena polymorpha: A Resource for Invasive Species Research.</title>
        <authorList>
            <person name="McCartney M.A."/>
            <person name="Auch B."/>
            <person name="Kono T."/>
            <person name="Mallez S."/>
            <person name="Zhang Y."/>
            <person name="Obille A."/>
            <person name="Becker A."/>
            <person name="Abrahante J.E."/>
            <person name="Garbe J."/>
            <person name="Badalamenti J.P."/>
            <person name="Herman A."/>
            <person name="Mangelson H."/>
            <person name="Liachko I."/>
            <person name="Sullivan S."/>
            <person name="Sone E.D."/>
            <person name="Koren S."/>
            <person name="Silverstein K.A.T."/>
            <person name="Beckman K.B."/>
            <person name="Gohl D.M."/>
        </authorList>
    </citation>
    <scope>NUCLEOTIDE SEQUENCE</scope>
    <source>
        <strain evidence="3">Duluth1</strain>
        <tissue evidence="3">Whole animal</tissue>
    </source>
</reference>
<dbReference type="SUPFAM" id="SSF53098">
    <property type="entry name" value="Ribonuclease H-like"/>
    <property type="match status" value="1"/>
</dbReference>
<evidence type="ECO:0000313" key="3">
    <source>
        <dbReference type="EMBL" id="KAH3884679.1"/>
    </source>
</evidence>
<dbReference type="OrthoDB" id="414075at2759"/>
<dbReference type="GO" id="GO:0005783">
    <property type="term" value="C:endoplasmic reticulum"/>
    <property type="evidence" value="ECO:0007669"/>
    <property type="project" value="TreeGrafter"/>
</dbReference>
<dbReference type="GO" id="GO:0000289">
    <property type="term" value="P:nuclear-transcribed mRNA poly(A) tail shortening"/>
    <property type="evidence" value="ECO:0007669"/>
    <property type="project" value="TreeGrafter"/>
</dbReference>